<dbReference type="EMBL" id="JALBUT010000004">
    <property type="protein sequence ID" value="MDX8415386.1"/>
    <property type="molecule type" value="Genomic_DNA"/>
</dbReference>
<evidence type="ECO:0000256" key="9">
    <source>
        <dbReference type="ARBA" id="ARBA00023239"/>
    </source>
</evidence>
<keyword evidence="8 12" id="KW-0457">Lysine biosynthesis</keyword>
<dbReference type="PANTHER" id="PTHR12128:SF66">
    <property type="entry name" value="4-HYDROXY-2-OXOGLUTARATE ALDOLASE, MITOCHONDRIAL"/>
    <property type="match status" value="1"/>
</dbReference>
<dbReference type="NCBIfam" id="TIGR00674">
    <property type="entry name" value="dapA"/>
    <property type="match status" value="1"/>
</dbReference>
<evidence type="ECO:0000313" key="14">
    <source>
        <dbReference type="EMBL" id="MDX8415386.1"/>
    </source>
</evidence>
<evidence type="ECO:0000313" key="15">
    <source>
        <dbReference type="Proteomes" id="UP001275932"/>
    </source>
</evidence>
<dbReference type="Proteomes" id="UP001275932">
    <property type="component" value="Unassembled WGS sequence"/>
</dbReference>
<dbReference type="Gene3D" id="3.20.20.70">
    <property type="entry name" value="Aldolase class I"/>
    <property type="match status" value="1"/>
</dbReference>
<dbReference type="PIRSF" id="PIRSF001365">
    <property type="entry name" value="DHDPS"/>
    <property type="match status" value="1"/>
</dbReference>
<evidence type="ECO:0000256" key="2">
    <source>
        <dbReference type="ARBA" id="ARBA00005120"/>
    </source>
</evidence>
<dbReference type="RefSeq" id="WP_370396833.1">
    <property type="nucleotide sequence ID" value="NZ_JALBUT010000004.1"/>
</dbReference>
<keyword evidence="5 12" id="KW-0963">Cytoplasm</keyword>
<accession>A0ABU4WFP1</accession>
<keyword evidence="6 12" id="KW-0028">Amino-acid biosynthesis</keyword>
<protein>
    <recommendedName>
        <fullName evidence="4 12">4-hydroxy-tetrahydrodipicolinate synthase</fullName>
        <shortName evidence="12">HTPA synthase</shortName>
        <ecNumber evidence="4 12">4.3.3.7</ecNumber>
    </recommendedName>
</protein>
<evidence type="ECO:0000256" key="5">
    <source>
        <dbReference type="ARBA" id="ARBA00022490"/>
    </source>
</evidence>
<evidence type="ECO:0000256" key="4">
    <source>
        <dbReference type="ARBA" id="ARBA00012086"/>
    </source>
</evidence>
<feature type="active site" description="Schiff-base intermediate with substrate" evidence="12">
    <location>
        <position position="166"/>
    </location>
</feature>
<keyword evidence="7 12" id="KW-0220">Diaminopimelate biosynthesis</keyword>
<evidence type="ECO:0000256" key="1">
    <source>
        <dbReference type="ARBA" id="ARBA00003294"/>
    </source>
</evidence>
<evidence type="ECO:0000256" key="13">
    <source>
        <dbReference type="PIRNR" id="PIRNR001365"/>
    </source>
</evidence>
<sequence length="297" mass="32158">MTIKEFSGVWTAIVTPMNENGKVDYGSLESLVEKQVEGGVSGIVAVGTTGESPTLTPKEHIEVIAKIHEFAAGRIPVVAGTGSNSTAESIDMTKEADEIGVEGFLIVAPYYNKPTQEGVFLHFSEIAKITEKPIILYTIPGRCGIGIENETALRLRNAYPNFIAIKEAGGKVEKVRDMYAKAQGKMNVLSGDDGLTVEFMKSGAKGVVSVASNLIPAPMVELVNFCLNSQWEKAEALHEKLFPLFKDLFIEPNPVPAKYALAKTGMIATSAVRLPLCRMSDEHCIKLMQTLNSLNLI</sequence>
<proteinExistence type="inferred from homology"/>
<dbReference type="HAMAP" id="MF_00418">
    <property type="entry name" value="DapA"/>
    <property type="match status" value="1"/>
</dbReference>
<comment type="function">
    <text evidence="1 12">Catalyzes the condensation of (S)-aspartate-beta-semialdehyde [(S)-ASA] and pyruvate to 4-hydroxy-tetrahydrodipicolinate (HTPA).</text>
</comment>
<evidence type="ECO:0000256" key="8">
    <source>
        <dbReference type="ARBA" id="ARBA00023154"/>
    </source>
</evidence>
<evidence type="ECO:0000256" key="10">
    <source>
        <dbReference type="ARBA" id="ARBA00023270"/>
    </source>
</evidence>
<evidence type="ECO:0000256" key="3">
    <source>
        <dbReference type="ARBA" id="ARBA00007592"/>
    </source>
</evidence>
<dbReference type="SUPFAM" id="SSF51569">
    <property type="entry name" value="Aldolase"/>
    <property type="match status" value="1"/>
</dbReference>
<comment type="catalytic activity">
    <reaction evidence="11 12">
        <text>L-aspartate 4-semialdehyde + pyruvate = (2S,4S)-4-hydroxy-2,3,4,5-tetrahydrodipicolinate + H2O + H(+)</text>
        <dbReference type="Rhea" id="RHEA:34171"/>
        <dbReference type="ChEBI" id="CHEBI:15361"/>
        <dbReference type="ChEBI" id="CHEBI:15377"/>
        <dbReference type="ChEBI" id="CHEBI:15378"/>
        <dbReference type="ChEBI" id="CHEBI:67139"/>
        <dbReference type="ChEBI" id="CHEBI:537519"/>
        <dbReference type="EC" id="4.3.3.7"/>
    </reaction>
</comment>
<feature type="active site" description="Proton donor/acceptor" evidence="12">
    <location>
        <position position="137"/>
    </location>
</feature>
<dbReference type="InterPro" id="IPR013785">
    <property type="entry name" value="Aldolase_TIM"/>
</dbReference>
<dbReference type="PROSITE" id="PS00665">
    <property type="entry name" value="DHDPS_1"/>
    <property type="match status" value="1"/>
</dbReference>
<feature type="binding site" evidence="12">
    <location>
        <position position="49"/>
    </location>
    <ligand>
        <name>pyruvate</name>
        <dbReference type="ChEBI" id="CHEBI:15361"/>
    </ligand>
</feature>
<dbReference type="PANTHER" id="PTHR12128">
    <property type="entry name" value="DIHYDRODIPICOLINATE SYNTHASE"/>
    <property type="match status" value="1"/>
</dbReference>
<keyword evidence="9 12" id="KW-0456">Lyase</keyword>
<dbReference type="SMART" id="SM01130">
    <property type="entry name" value="DHDPS"/>
    <property type="match status" value="1"/>
</dbReference>
<dbReference type="CDD" id="cd00950">
    <property type="entry name" value="DHDPS"/>
    <property type="match status" value="1"/>
</dbReference>
<name>A0ABU4WFP1_9BACT</name>
<comment type="caution">
    <text evidence="12">Was originally thought to be a dihydrodipicolinate synthase (DHDPS), catalyzing the condensation of (S)-aspartate-beta-semialdehyde [(S)-ASA] and pyruvate to dihydrodipicolinate (DHDP). However, it was shown in E.coli that the product of the enzymatic reaction is not dihydrodipicolinate but in fact (4S)-4-hydroxy-2,3,4,5-tetrahydro-(2S)-dipicolinic acid (HTPA), and that the consecutive dehydration reaction leading to DHDP is not spontaneous but catalyzed by DapB.</text>
</comment>
<feature type="site" description="Part of a proton relay during catalysis" evidence="12">
    <location>
        <position position="48"/>
    </location>
</feature>
<dbReference type="InterPro" id="IPR002220">
    <property type="entry name" value="DapA-like"/>
</dbReference>
<comment type="subcellular location">
    <subcellularLocation>
        <location evidence="12">Cytoplasm</location>
    </subcellularLocation>
</comment>
<gene>
    <name evidence="12 14" type="primary">dapA</name>
    <name evidence="14" type="ORF">MOX91_04220</name>
</gene>
<dbReference type="GO" id="GO:0008840">
    <property type="term" value="F:4-hydroxy-tetrahydrodipicolinate synthase activity"/>
    <property type="evidence" value="ECO:0007669"/>
    <property type="project" value="UniProtKB-EC"/>
</dbReference>
<comment type="subunit">
    <text evidence="12">Homotetramer; dimer of dimers.</text>
</comment>
<dbReference type="EC" id="4.3.3.7" evidence="4 12"/>
<comment type="caution">
    <text evidence="14">The sequence shown here is derived from an EMBL/GenBank/DDBJ whole genome shotgun (WGS) entry which is preliminary data.</text>
</comment>
<evidence type="ECO:0000256" key="11">
    <source>
        <dbReference type="ARBA" id="ARBA00047836"/>
    </source>
</evidence>
<feature type="site" description="Part of a proton relay during catalysis" evidence="12">
    <location>
        <position position="111"/>
    </location>
</feature>
<feature type="binding site" evidence="12">
    <location>
        <position position="208"/>
    </location>
    <ligand>
        <name>pyruvate</name>
        <dbReference type="ChEBI" id="CHEBI:15361"/>
    </ligand>
</feature>
<dbReference type="Pfam" id="PF00701">
    <property type="entry name" value="DHDPS"/>
    <property type="match status" value="1"/>
</dbReference>
<comment type="pathway">
    <text evidence="2 12">Amino-acid biosynthesis; L-lysine biosynthesis via DAP pathway; (S)-tetrahydrodipicolinate from L-aspartate: step 3/4.</text>
</comment>
<keyword evidence="10 12" id="KW-0704">Schiff base</keyword>
<comment type="similarity">
    <text evidence="3 12 13">Belongs to the DapA family.</text>
</comment>
<evidence type="ECO:0000256" key="7">
    <source>
        <dbReference type="ARBA" id="ARBA00022915"/>
    </source>
</evidence>
<dbReference type="InterPro" id="IPR020624">
    <property type="entry name" value="Schiff_base-form_aldolases_CS"/>
</dbReference>
<reference evidence="14 15" key="1">
    <citation type="submission" date="2022-03" db="EMBL/GenBank/DDBJ databases">
        <title>Novel taxa within the pig intestine.</title>
        <authorList>
            <person name="Wylensek D."/>
            <person name="Bishof K."/>
            <person name="Afrizal A."/>
            <person name="Clavel T."/>
        </authorList>
    </citation>
    <scope>NUCLEOTIDE SEQUENCE [LARGE SCALE GENOMIC DNA]</scope>
    <source>
        <strain evidence="14 15">CLA-KB-P66</strain>
    </source>
</reference>
<dbReference type="InterPro" id="IPR005263">
    <property type="entry name" value="DapA"/>
</dbReference>
<evidence type="ECO:0000256" key="12">
    <source>
        <dbReference type="HAMAP-Rule" id="MF_00418"/>
    </source>
</evidence>
<dbReference type="PRINTS" id="PR00146">
    <property type="entry name" value="DHPICSNTHASE"/>
</dbReference>
<keyword evidence="15" id="KW-1185">Reference proteome</keyword>
<evidence type="ECO:0000256" key="6">
    <source>
        <dbReference type="ARBA" id="ARBA00022605"/>
    </source>
</evidence>
<organism evidence="14 15">
    <name type="scientific">Intestinicryptomonas porci</name>
    <dbReference type="NCBI Taxonomy" id="2926320"/>
    <lineage>
        <taxon>Bacteria</taxon>
        <taxon>Pseudomonadati</taxon>
        <taxon>Verrucomicrobiota</taxon>
        <taxon>Opitutia</taxon>
        <taxon>Opitutales</taxon>
        <taxon>Intestinicryptomonaceae</taxon>
        <taxon>Intestinicryptomonas</taxon>
    </lineage>
</organism>